<feature type="compositionally biased region" description="Low complexity" evidence="7">
    <location>
        <begin position="210"/>
        <end position="289"/>
    </location>
</feature>
<name>A0AAW1RXZ3_9CHLO</name>
<dbReference type="EMBL" id="JALJOS010000005">
    <property type="protein sequence ID" value="KAK9838659.1"/>
    <property type="molecule type" value="Genomic_DNA"/>
</dbReference>
<dbReference type="GO" id="GO:0006397">
    <property type="term" value="P:mRNA processing"/>
    <property type="evidence" value="ECO:0007669"/>
    <property type="project" value="UniProtKB-KW"/>
</dbReference>
<evidence type="ECO:0000256" key="7">
    <source>
        <dbReference type="SAM" id="MobiDB-lite"/>
    </source>
</evidence>
<protein>
    <recommendedName>
        <fullName evidence="8">RRM domain-containing protein</fullName>
    </recommendedName>
</protein>
<evidence type="ECO:0000256" key="6">
    <source>
        <dbReference type="PROSITE-ProRule" id="PRU00176"/>
    </source>
</evidence>
<reference evidence="9 10" key="1">
    <citation type="journal article" date="2024" name="Nat. Commun.">
        <title>Phylogenomics reveals the evolutionary origins of lichenization in chlorophyte algae.</title>
        <authorList>
            <person name="Puginier C."/>
            <person name="Libourel C."/>
            <person name="Otte J."/>
            <person name="Skaloud P."/>
            <person name="Haon M."/>
            <person name="Grisel S."/>
            <person name="Petersen M."/>
            <person name="Berrin J.G."/>
            <person name="Delaux P.M."/>
            <person name="Dal Grande F."/>
            <person name="Keller J."/>
        </authorList>
    </citation>
    <scope>NUCLEOTIDE SEQUENCE [LARGE SCALE GENOMIC DNA]</scope>
    <source>
        <strain evidence="9 10">SAG 2145</strain>
    </source>
</reference>
<dbReference type="GO" id="GO:0005634">
    <property type="term" value="C:nucleus"/>
    <property type="evidence" value="ECO:0007669"/>
    <property type="project" value="UniProtKB-SubCell"/>
</dbReference>
<evidence type="ECO:0000256" key="3">
    <source>
        <dbReference type="ARBA" id="ARBA00022737"/>
    </source>
</evidence>
<dbReference type="GO" id="GO:0005737">
    <property type="term" value="C:cytoplasm"/>
    <property type="evidence" value="ECO:0007669"/>
    <property type="project" value="TreeGrafter"/>
</dbReference>
<evidence type="ECO:0000259" key="8">
    <source>
        <dbReference type="PROSITE" id="PS50102"/>
    </source>
</evidence>
<dbReference type="AlphaFoldDB" id="A0AAW1RXZ3"/>
<dbReference type="GO" id="GO:0003729">
    <property type="term" value="F:mRNA binding"/>
    <property type="evidence" value="ECO:0007669"/>
    <property type="project" value="TreeGrafter"/>
</dbReference>
<sequence>MGSRGTTVYVGNLPNDTREREVEELFDKYGRIRDIDLKLPGRPPAFAFVEFDDPRDASDAVKYRDGYDFGGSRLRVELAHSGQRGGRGGFGGPPPFRGGGGHDRGYDRGPPPSRGGGRGDSYVPSKRSEFRVQITGLPRSASWQDLKDHMRPAGDITFSQVFKDRDGMVGVCDYSNKEDLERAIRKLDRSYFRNPFDEVRIRVRADRGRSPSASRSRSYSRSYSRSVSRSRSPVSRSRSARSASRSVSRSRSPRSASRSASPAKSPRSASRSPSPGPANGAAAAAPMDP</sequence>
<evidence type="ECO:0000313" key="10">
    <source>
        <dbReference type="Proteomes" id="UP001438707"/>
    </source>
</evidence>
<comment type="subcellular location">
    <subcellularLocation>
        <location evidence="1">Nucleus</location>
    </subcellularLocation>
</comment>
<feature type="domain" description="RRM" evidence="8">
    <location>
        <begin position="6"/>
        <end position="81"/>
    </location>
</feature>
<evidence type="ECO:0000313" key="9">
    <source>
        <dbReference type="EMBL" id="KAK9838659.1"/>
    </source>
</evidence>
<dbReference type="InterPro" id="IPR012677">
    <property type="entry name" value="Nucleotide-bd_a/b_plait_sf"/>
</dbReference>
<keyword evidence="2" id="KW-0507">mRNA processing</keyword>
<keyword evidence="3" id="KW-0677">Repeat</keyword>
<evidence type="ECO:0000256" key="2">
    <source>
        <dbReference type="ARBA" id="ARBA00022664"/>
    </source>
</evidence>
<keyword evidence="4 6" id="KW-0694">RNA-binding</keyword>
<dbReference type="SUPFAM" id="SSF54928">
    <property type="entry name" value="RNA-binding domain, RBD"/>
    <property type="match status" value="1"/>
</dbReference>
<dbReference type="InterPro" id="IPR000504">
    <property type="entry name" value="RRM_dom"/>
</dbReference>
<dbReference type="SMART" id="SM00360">
    <property type="entry name" value="RRM"/>
    <property type="match status" value="2"/>
</dbReference>
<feature type="region of interest" description="Disordered" evidence="7">
    <location>
        <begin position="206"/>
        <end position="289"/>
    </location>
</feature>
<gene>
    <name evidence="9" type="ORF">WJX74_000886</name>
</gene>
<feature type="region of interest" description="Disordered" evidence="7">
    <location>
        <begin position="81"/>
        <end position="126"/>
    </location>
</feature>
<evidence type="ECO:0000256" key="4">
    <source>
        <dbReference type="ARBA" id="ARBA00022884"/>
    </source>
</evidence>
<dbReference type="Proteomes" id="UP001438707">
    <property type="component" value="Unassembled WGS sequence"/>
</dbReference>
<dbReference type="PANTHER" id="PTHR23003">
    <property type="entry name" value="RNA RECOGNITION MOTIF RRM DOMAIN CONTAINING PROTEIN"/>
    <property type="match status" value="1"/>
</dbReference>
<dbReference type="InterPro" id="IPR035979">
    <property type="entry name" value="RBD_domain_sf"/>
</dbReference>
<comment type="caution">
    <text evidence="9">The sequence shown here is derived from an EMBL/GenBank/DDBJ whole genome shotgun (WGS) entry which is preliminary data.</text>
</comment>
<feature type="domain" description="RRM" evidence="8">
    <location>
        <begin position="130"/>
        <end position="208"/>
    </location>
</feature>
<evidence type="ECO:0000256" key="5">
    <source>
        <dbReference type="ARBA" id="ARBA00023242"/>
    </source>
</evidence>
<organism evidence="9 10">
    <name type="scientific">Apatococcus lobatus</name>
    <dbReference type="NCBI Taxonomy" id="904363"/>
    <lineage>
        <taxon>Eukaryota</taxon>
        <taxon>Viridiplantae</taxon>
        <taxon>Chlorophyta</taxon>
        <taxon>core chlorophytes</taxon>
        <taxon>Trebouxiophyceae</taxon>
        <taxon>Chlorellales</taxon>
        <taxon>Chlorellaceae</taxon>
        <taxon>Apatococcus</taxon>
    </lineage>
</organism>
<dbReference type="InterPro" id="IPR050374">
    <property type="entry name" value="RRT5_SRSF_SR"/>
</dbReference>
<evidence type="ECO:0000256" key="1">
    <source>
        <dbReference type="ARBA" id="ARBA00004123"/>
    </source>
</evidence>
<dbReference type="Pfam" id="PF00076">
    <property type="entry name" value="RRM_1"/>
    <property type="match status" value="2"/>
</dbReference>
<dbReference type="PANTHER" id="PTHR23003:SF62">
    <property type="entry name" value="SERINE_ARGININE (SR)-TYPE SHUTTLING MRNA BINDING PROTEIN NPL3"/>
    <property type="match status" value="1"/>
</dbReference>
<dbReference type="Gene3D" id="3.30.70.330">
    <property type="match status" value="2"/>
</dbReference>
<keyword evidence="5" id="KW-0539">Nucleus</keyword>
<keyword evidence="10" id="KW-1185">Reference proteome</keyword>
<proteinExistence type="predicted"/>
<dbReference type="PROSITE" id="PS50102">
    <property type="entry name" value="RRM"/>
    <property type="match status" value="2"/>
</dbReference>
<accession>A0AAW1RXZ3</accession>